<evidence type="ECO:0000256" key="2">
    <source>
        <dbReference type="ARBA" id="ARBA00013729"/>
    </source>
</evidence>
<evidence type="ECO:0000313" key="13">
    <source>
        <dbReference type="EMBL" id="SHJ98245.1"/>
    </source>
</evidence>
<accession>A0A1M6NRD1</accession>
<dbReference type="InterPro" id="IPR028624">
    <property type="entry name" value="Tscrpt_elong_fac_GreA/B"/>
</dbReference>
<organism evidence="13 14">
    <name type="scientific">Clostridium amylolyticum</name>
    <dbReference type="NCBI Taxonomy" id="1121298"/>
    <lineage>
        <taxon>Bacteria</taxon>
        <taxon>Bacillati</taxon>
        <taxon>Bacillota</taxon>
        <taxon>Clostridia</taxon>
        <taxon>Eubacteriales</taxon>
        <taxon>Clostridiaceae</taxon>
        <taxon>Clostridium</taxon>
    </lineage>
</organism>
<dbReference type="GO" id="GO:0006354">
    <property type="term" value="P:DNA-templated transcription elongation"/>
    <property type="evidence" value="ECO:0007669"/>
    <property type="project" value="TreeGrafter"/>
</dbReference>
<dbReference type="PIRSF" id="PIRSF006092">
    <property type="entry name" value="GreA_GreB"/>
    <property type="match status" value="1"/>
</dbReference>
<dbReference type="GO" id="GO:0003746">
    <property type="term" value="F:translation elongation factor activity"/>
    <property type="evidence" value="ECO:0007669"/>
    <property type="project" value="UniProtKB-KW"/>
</dbReference>
<dbReference type="HAMAP" id="MF_00105">
    <property type="entry name" value="GreA_GreB"/>
    <property type="match status" value="1"/>
</dbReference>
<dbReference type="GO" id="GO:0003677">
    <property type="term" value="F:DNA binding"/>
    <property type="evidence" value="ECO:0007669"/>
    <property type="project" value="UniProtKB-UniRule"/>
</dbReference>
<dbReference type="EMBL" id="FQZO01000012">
    <property type="protein sequence ID" value="SHJ98245.1"/>
    <property type="molecule type" value="Genomic_DNA"/>
</dbReference>
<gene>
    <name evidence="9" type="primary">greA</name>
    <name evidence="13" type="ORF">SAMN05444401_0291</name>
</gene>
<keyword evidence="4" id="KW-0175">Coiled coil</keyword>
<dbReference type="NCBIfam" id="TIGR01462">
    <property type="entry name" value="greA"/>
    <property type="match status" value="1"/>
</dbReference>
<dbReference type="Gene3D" id="3.10.50.30">
    <property type="entry name" value="Transcription elongation factor, GreA/GreB, C-terminal domain"/>
    <property type="match status" value="1"/>
</dbReference>
<evidence type="ECO:0000256" key="8">
    <source>
        <dbReference type="ARBA" id="ARBA00030776"/>
    </source>
</evidence>
<evidence type="ECO:0000256" key="1">
    <source>
        <dbReference type="ARBA" id="ARBA00008213"/>
    </source>
</evidence>
<keyword evidence="3 9" id="KW-0805">Transcription regulation</keyword>
<evidence type="ECO:0000256" key="5">
    <source>
        <dbReference type="ARBA" id="ARBA00023125"/>
    </source>
</evidence>
<reference evidence="13 14" key="1">
    <citation type="submission" date="2016-11" db="EMBL/GenBank/DDBJ databases">
        <authorList>
            <person name="Jaros S."/>
            <person name="Januszkiewicz K."/>
            <person name="Wedrychowicz H."/>
        </authorList>
    </citation>
    <scope>NUCLEOTIDE SEQUENCE [LARGE SCALE GENOMIC DNA]</scope>
    <source>
        <strain evidence="13 14">DSM 21864</strain>
    </source>
</reference>
<dbReference type="RefSeq" id="WP_073012282.1">
    <property type="nucleotide sequence ID" value="NZ_FQZO01000012.1"/>
</dbReference>
<dbReference type="InterPro" id="IPR001437">
    <property type="entry name" value="Tscrpt_elong_fac_GreA/B_C"/>
</dbReference>
<evidence type="ECO:0000256" key="6">
    <source>
        <dbReference type="ARBA" id="ARBA00023163"/>
    </source>
</evidence>
<evidence type="ECO:0000259" key="12">
    <source>
        <dbReference type="Pfam" id="PF03449"/>
    </source>
</evidence>
<evidence type="ECO:0000256" key="7">
    <source>
        <dbReference type="ARBA" id="ARBA00024916"/>
    </source>
</evidence>
<comment type="function">
    <text evidence="7 9 10">Necessary for efficient RNA polymerase transcription elongation past template-encoded arresting sites. The arresting sites in DNA have the property of trapping a certain fraction of elongating RNA polymerases that pass through, resulting in locked ternary complexes. Cleavage of the nascent transcript by cleavage factors such as GreA or GreB allows the resumption of elongation from the new 3'terminus. GreA releases sequences of 2 to 3 nucleotides.</text>
</comment>
<keyword evidence="6 9" id="KW-0804">Transcription</keyword>
<dbReference type="InterPro" id="IPR006359">
    <property type="entry name" value="Tscrpt_elong_fac_GreA"/>
</dbReference>
<dbReference type="GO" id="GO:0032784">
    <property type="term" value="P:regulation of DNA-templated transcription elongation"/>
    <property type="evidence" value="ECO:0007669"/>
    <property type="project" value="UniProtKB-UniRule"/>
</dbReference>
<dbReference type="InterPro" id="IPR023459">
    <property type="entry name" value="Tscrpt_elong_fac_GreA/B_fam"/>
</dbReference>
<dbReference type="PANTHER" id="PTHR30437:SF4">
    <property type="entry name" value="TRANSCRIPTION ELONGATION FACTOR GREA"/>
    <property type="match status" value="1"/>
</dbReference>
<name>A0A1M6NRD1_9CLOT</name>
<dbReference type="AlphaFoldDB" id="A0A1M6NRD1"/>
<dbReference type="NCBIfam" id="NF001263">
    <property type="entry name" value="PRK00226.1-4"/>
    <property type="match status" value="1"/>
</dbReference>
<evidence type="ECO:0000256" key="3">
    <source>
        <dbReference type="ARBA" id="ARBA00023015"/>
    </source>
</evidence>
<dbReference type="STRING" id="1121298.SAMN05444401_0291"/>
<dbReference type="InterPro" id="IPR022691">
    <property type="entry name" value="Tscrpt_elong_fac_GreA/B_N"/>
</dbReference>
<dbReference type="InterPro" id="IPR036953">
    <property type="entry name" value="GreA/GreB_C_sf"/>
</dbReference>
<dbReference type="GO" id="GO:0070063">
    <property type="term" value="F:RNA polymerase binding"/>
    <property type="evidence" value="ECO:0007669"/>
    <property type="project" value="InterPro"/>
</dbReference>
<keyword evidence="13" id="KW-0251">Elongation factor</keyword>
<evidence type="ECO:0000256" key="4">
    <source>
        <dbReference type="ARBA" id="ARBA00023054"/>
    </source>
</evidence>
<dbReference type="OrthoDB" id="9808774at2"/>
<dbReference type="SUPFAM" id="SSF46557">
    <property type="entry name" value="GreA transcript cleavage protein, N-terminal domain"/>
    <property type="match status" value="1"/>
</dbReference>
<keyword evidence="5 9" id="KW-0238">DNA-binding</keyword>
<dbReference type="PANTHER" id="PTHR30437">
    <property type="entry name" value="TRANSCRIPTION ELONGATION FACTOR GREA"/>
    <property type="match status" value="1"/>
</dbReference>
<comment type="similarity">
    <text evidence="1 9 10">Belongs to the GreA/GreB family.</text>
</comment>
<dbReference type="SUPFAM" id="SSF54534">
    <property type="entry name" value="FKBP-like"/>
    <property type="match status" value="1"/>
</dbReference>
<keyword evidence="13" id="KW-0648">Protein biosynthesis</keyword>
<evidence type="ECO:0000256" key="10">
    <source>
        <dbReference type="RuleBase" id="RU000556"/>
    </source>
</evidence>
<dbReference type="Proteomes" id="UP000184080">
    <property type="component" value="Unassembled WGS sequence"/>
</dbReference>
<evidence type="ECO:0000259" key="11">
    <source>
        <dbReference type="Pfam" id="PF01272"/>
    </source>
</evidence>
<keyword evidence="14" id="KW-1185">Reference proteome</keyword>
<dbReference type="InterPro" id="IPR036805">
    <property type="entry name" value="Tscrpt_elong_fac_GreA/B_N_sf"/>
</dbReference>
<protein>
    <recommendedName>
        <fullName evidence="2 9">Transcription elongation factor GreA</fullName>
    </recommendedName>
    <alternativeName>
        <fullName evidence="8 9">Transcript cleavage factor GreA</fullName>
    </alternativeName>
</protein>
<feature type="domain" description="Transcription elongation factor GreA/GreB N-terminal" evidence="12">
    <location>
        <begin position="3"/>
        <end position="73"/>
    </location>
</feature>
<dbReference type="Pfam" id="PF03449">
    <property type="entry name" value="GreA_GreB_N"/>
    <property type="match status" value="1"/>
</dbReference>
<dbReference type="Pfam" id="PF01272">
    <property type="entry name" value="GreA_GreB"/>
    <property type="match status" value="1"/>
</dbReference>
<dbReference type="Gene3D" id="1.10.287.180">
    <property type="entry name" value="Transcription elongation factor, GreA/GreB, N-terminal domain"/>
    <property type="match status" value="1"/>
</dbReference>
<sequence>MHNYLTEEAVLILKEEIEHRKTVVRRKINEDLKEARAHGDLSENFEYKAAKKDRAENEGRIRYLERMINTSTIIKDTTTKDEVGIGKTVTLNFLEDNEVDDFKIVTTIQADPLNNMISIECPLGKAIYKQKIGNKVKVESPEGEYSVQIENIILN</sequence>
<proteinExistence type="inferred from homology"/>
<dbReference type="FunFam" id="1.10.287.180:FF:000001">
    <property type="entry name" value="Transcription elongation factor GreA"/>
    <property type="match status" value="1"/>
</dbReference>
<evidence type="ECO:0000313" key="14">
    <source>
        <dbReference type="Proteomes" id="UP000184080"/>
    </source>
</evidence>
<evidence type="ECO:0000256" key="9">
    <source>
        <dbReference type="HAMAP-Rule" id="MF_00105"/>
    </source>
</evidence>
<feature type="domain" description="Transcription elongation factor GreA/GreB C-terminal" evidence="11">
    <location>
        <begin position="79"/>
        <end position="152"/>
    </location>
</feature>